<keyword evidence="1" id="KW-0812">Transmembrane</keyword>
<feature type="transmembrane region" description="Helical" evidence="1">
    <location>
        <begin position="6"/>
        <end position="26"/>
    </location>
</feature>
<organism evidence="2 3">
    <name type="scientific">Rhizobium grahamii CCGE 502</name>
    <dbReference type="NCBI Taxonomy" id="990285"/>
    <lineage>
        <taxon>Bacteria</taxon>
        <taxon>Pseudomonadati</taxon>
        <taxon>Pseudomonadota</taxon>
        <taxon>Alphaproteobacteria</taxon>
        <taxon>Hyphomicrobiales</taxon>
        <taxon>Rhizobiaceae</taxon>
        <taxon>Rhizobium/Agrobacterium group</taxon>
        <taxon>Rhizobium</taxon>
    </lineage>
</organism>
<dbReference type="HOGENOM" id="CLU_206376_1_0_5"/>
<evidence type="ECO:0000256" key="1">
    <source>
        <dbReference type="SAM" id="Phobius"/>
    </source>
</evidence>
<accession>S3HA92</accession>
<keyword evidence="1" id="KW-1133">Transmembrane helix</keyword>
<protein>
    <submittedName>
        <fullName evidence="2">Uncharacterized protein</fullName>
    </submittedName>
</protein>
<evidence type="ECO:0000313" key="2">
    <source>
        <dbReference type="EMBL" id="EPE95514.1"/>
    </source>
</evidence>
<dbReference type="EMBL" id="AEYE02000031">
    <property type="protein sequence ID" value="EPE95514.1"/>
    <property type="molecule type" value="Genomic_DNA"/>
</dbReference>
<name>S3HA92_9HYPH</name>
<gene>
    <name evidence="2" type="ORF">RGCCGE502_26548</name>
</gene>
<evidence type="ECO:0000313" key="3">
    <source>
        <dbReference type="Proteomes" id="UP000014411"/>
    </source>
</evidence>
<dbReference type="AlphaFoldDB" id="S3HA92"/>
<proteinExistence type="predicted"/>
<dbReference type="Proteomes" id="UP000014411">
    <property type="component" value="Unassembled WGS sequence"/>
</dbReference>
<comment type="caution">
    <text evidence="2">The sequence shown here is derived from an EMBL/GenBank/DDBJ whole genome shotgun (WGS) entry which is preliminary data.</text>
</comment>
<dbReference type="RefSeq" id="WP_016557239.1">
    <property type="nucleotide sequence ID" value="NZ_AEYE02000031.1"/>
</dbReference>
<sequence length="49" mass="5281">MNSRNGLFLIIGALLVVVVGMGVYIYREQSKPSGVDISIGEKGISLEEK</sequence>
<reference evidence="2 3" key="1">
    <citation type="journal article" date="2012" name="J. Bacteriol.">
        <title>Genome sequence of Rhizobium grahamii CCGE502, a broad-host-range symbiont with low nodulation competitiveness in Phaseolus vulgaris.</title>
        <authorList>
            <person name="Althabegoiti M.J."/>
            <person name="Lozano L."/>
            <person name="Torres-Tejerizo G."/>
            <person name="Ormeno-Orrillo E."/>
            <person name="Rogel M.A."/>
            <person name="Gonzalez V."/>
            <person name="Martinez-Romero E."/>
        </authorList>
    </citation>
    <scope>NUCLEOTIDE SEQUENCE [LARGE SCALE GENOMIC DNA]</scope>
    <source>
        <strain evidence="2 3">CCGE 502</strain>
    </source>
</reference>
<keyword evidence="3" id="KW-1185">Reference proteome</keyword>
<keyword evidence="1" id="KW-0472">Membrane</keyword>
<dbReference type="eggNOG" id="ENOG50308AH">
    <property type="taxonomic scope" value="Bacteria"/>
</dbReference>